<dbReference type="AlphaFoldDB" id="A0A7L6APQ2"/>
<name>A0A7L6APQ2_9GAMM</name>
<protein>
    <submittedName>
        <fullName evidence="1">Uncharacterized protein</fullName>
    </submittedName>
</protein>
<reference evidence="1" key="1">
    <citation type="submission" date="2020-06" db="EMBL/GenBank/DDBJ databases">
        <title>Analysis procedures for assessing recovery of high quality, complete, closed genomes from Nanopore long read metagenome sequencing.</title>
        <authorList>
            <person name="Bessarab I."/>
            <person name="Arumugam K."/>
            <person name="Haryono M."/>
            <person name="Liu X."/>
            <person name="Roy S."/>
            <person name="Zuniga-Montanez R.E."/>
            <person name="Qiu G."/>
            <person name="Drautz-Moses D.I."/>
            <person name="Law Y.Y."/>
            <person name="Wuertz S."/>
            <person name="Lauro F.M."/>
            <person name="Huson D.H."/>
            <person name="Williams R.B."/>
        </authorList>
    </citation>
    <scope>NUCLEOTIDE SEQUENCE [LARGE SCALE GENOMIC DNA]</scope>
    <source>
        <strain evidence="1">SSD2</strain>
    </source>
</reference>
<proteinExistence type="predicted"/>
<dbReference type="EMBL" id="CP059265">
    <property type="protein sequence ID" value="QLQ31095.1"/>
    <property type="molecule type" value="Genomic_DNA"/>
</dbReference>
<sequence length="162" mass="16576">MLQKISLTGSSVKNVDFGFNFDTVVNANDSGQGSLRQFLLNANLLGGDATLAQSGRTAGVENAILLLSTSDPNYNSTGNYWNIALKSQLPVITSKLTLDGSTQSGFVGTPVLRLNGSAAGSVNGLTLTTGSDHSLVKALAIQQFGGTGILLNDSAGNTIGGK</sequence>
<accession>A0A7L6APQ2</accession>
<keyword evidence="2" id="KW-1185">Reference proteome</keyword>
<dbReference type="Proteomes" id="UP000510621">
    <property type="component" value="Chromosome"/>
</dbReference>
<organism evidence="1 2">
    <name type="scientific">Candidatus Thiothrix singaporensis</name>
    <dbReference type="NCBI Taxonomy" id="2799669"/>
    <lineage>
        <taxon>Bacteria</taxon>
        <taxon>Pseudomonadati</taxon>
        <taxon>Pseudomonadota</taxon>
        <taxon>Gammaproteobacteria</taxon>
        <taxon>Thiotrichales</taxon>
        <taxon>Thiotrichaceae</taxon>
        <taxon>Thiothrix</taxon>
    </lineage>
</organism>
<evidence type="ECO:0000313" key="2">
    <source>
        <dbReference type="Proteomes" id="UP000510621"/>
    </source>
</evidence>
<dbReference type="KEGG" id="this:HZT40_05205"/>
<gene>
    <name evidence="1" type="ORF">HZT40_05205</name>
</gene>
<evidence type="ECO:0000313" key="1">
    <source>
        <dbReference type="EMBL" id="QLQ31095.1"/>
    </source>
</evidence>